<feature type="non-terminal residue" evidence="9">
    <location>
        <position position="57"/>
    </location>
</feature>
<protein>
    <submittedName>
        <fullName evidence="9">A/G-specific adenine glycosylase</fullName>
    </submittedName>
</protein>
<dbReference type="PANTHER" id="PTHR42944">
    <property type="entry name" value="ADENINE DNA GLYCOSYLASE"/>
    <property type="match status" value="1"/>
</dbReference>
<keyword evidence="7" id="KW-0234">DNA repair</keyword>
<dbReference type="InterPro" id="IPR011257">
    <property type="entry name" value="DNA_glycosylase"/>
</dbReference>
<dbReference type="GO" id="GO:0046872">
    <property type="term" value="F:metal ion binding"/>
    <property type="evidence" value="ECO:0007669"/>
    <property type="project" value="UniProtKB-KW"/>
</dbReference>
<keyword evidence="4" id="KW-0378">Hydrolase</keyword>
<dbReference type="EMBL" id="PIUK01000316">
    <property type="protein sequence ID" value="MBY6278029.1"/>
    <property type="molecule type" value="Genomic_DNA"/>
</dbReference>
<gene>
    <name evidence="9" type="ORF">CWE10_17975</name>
</gene>
<keyword evidence="5" id="KW-0408">Iron</keyword>
<dbReference type="GO" id="GO:0051536">
    <property type="term" value="F:iron-sulfur cluster binding"/>
    <property type="evidence" value="ECO:0007669"/>
    <property type="project" value="UniProtKB-KW"/>
</dbReference>
<sequence>MKEQMLLEGFAVEDFQRDLIGWFEKEQRDLPWRKDNDPYKVWVSEIMLQQTKVDTVI</sequence>
<dbReference type="AlphaFoldDB" id="A0A953LK80"/>
<dbReference type="GO" id="GO:0032357">
    <property type="term" value="F:oxidized purine DNA binding"/>
    <property type="evidence" value="ECO:0007669"/>
    <property type="project" value="TreeGrafter"/>
</dbReference>
<keyword evidence="3" id="KW-0227">DNA damage</keyword>
<evidence type="ECO:0000256" key="3">
    <source>
        <dbReference type="ARBA" id="ARBA00022763"/>
    </source>
</evidence>
<evidence type="ECO:0000256" key="4">
    <source>
        <dbReference type="ARBA" id="ARBA00022801"/>
    </source>
</evidence>
<accession>A0A953LK80</accession>
<reference evidence="9" key="1">
    <citation type="submission" date="2017-11" db="EMBL/GenBank/DDBJ databases">
        <title>Three new genomes from thermophilic consortium.</title>
        <authorList>
            <person name="Quaggio R."/>
            <person name="Amgarten D."/>
            <person name="Setubal J.C."/>
        </authorList>
    </citation>
    <scope>NUCLEOTIDE SEQUENCE</scope>
    <source>
        <strain evidence="9">ZCTH01-B2</strain>
    </source>
</reference>
<evidence type="ECO:0000313" key="10">
    <source>
        <dbReference type="Proteomes" id="UP000732377"/>
    </source>
</evidence>
<dbReference type="GO" id="GO:0035485">
    <property type="term" value="F:adenine/guanine mispair binding"/>
    <property type="evidence" value="ECO:0007669"/>
    <property type="project" value="TreeGrafter"/>
</dbReference>
<organism evidence="9 10">
    <name type="scientific">Symbiobacterium thermophilum</name>
    <dbReference type="NCBI Taxonomy" id="2734"/>
    <lineage>
        <taxon>Bacteria</taxon>
        <taxon>Bacillati</taxon>
        <taxon>Bacillota</taxon>
        <taxon>Clostridia</taxon>
        <taxon>Eubacteriales</taxon>
        <taxon>Symbiobacteriaceae</taxon>
        <taxon>Symbiobacterium</taxon>
    </lineage>
</organism>
<evidence type="ECO:0000256" key="1">
    <source>
        <dbReference type="ARBA" id="ARBA00001966"/>
    </source>
</evidence>
<comment type="caution">
    <text evidence="9">The sequence shown here is derived from an EMBL/GenBank/DDBJ whole genome shotgun (WGS) entry which is preliminary data.</text>
</comment>
<dbReference type="GO" id="GO:0006284">
    <property type="term" value="P:base-excision repair"/>
    <property type="evidence" value="ECO:0007669"/>
    <property type="project" value="InterPro"/>
</dbReference>
<keyword evidence="8" id="KW-0326">Glycosidase</keyword>
<evidence type="ECO:0000256" key="5">
    <source>
        <dbReference type="ARBA" id="ARBA00023004"/>
    </source>
</evidence>
<evidence type="ECO:0000256" key="7">
    <source>
        <dbReference type="ARBA" id="ARBA00023204"/>
    </source>
</evidence>
<keyword evidence="2" id="KW-0479">Metal-binding</keyword>
<dbReference type="SUPFAM" id="SSF48150">
    <property type="entry name" value="DNA-glycosylase"/>
    <property type="match status" value="1"/>
</dbReference>
<dbReference type="InterPro" id="IPR044298">
    <property type="entry name" value="MIG/MutY"/>
</dbReference>
<dbReference type="Gene3D" id="1.10.340.30">
    <property type="entry name" value="Hypothetical protein, domain 2"/>
    <property type="match status" value="1"/>
</dbReference>
<dbReference type="PANTHER" id="PTHR42944:SF1">
    <property type="entry name" value="ADENINE DNA GLYCOSYLASE"/>
    <property type="match status" value="1"/>
</dbReference>
<dbReference type="Proteomes" id="UP000732377">
    <property type="component" value="Unassembled WGS sequence"/>
</dbReference>
<evidence type="ECO:0000256" key="6">
    <source>
        <dbReference type="ARBA" id="ARBA00023014"/>
    </source>
</evidence>
<dbReference type="GO" id="GO:0006298">
    <property type="term" value="P:mismatch repair"/>
    <property type="evidence" value="ECO:0007669"/>
    <property type="project" value="TreeGrafter"/>
</dbReference>
<proteinExistence type="predicted"/>
<evidence type="ECO:0000313" key="9">
    <source>
        <dbReference type="EMBL" id="MBY6278029.1"/>
    </source>
</evidence>
<comment type="cofactor">
    <cofactor evidence="1">
        <name>[4Fe-4S] cluster</name>
        <dbReference type="ChEBI" id="CHEBI:49883"/>
    </cofactor>
</comment>
<dbReference type="GO" id="GO:0000701">
    <property type="term" value="F:purine-specific mismatch base pair DNA N-glycosylase activity"/>
    <property type="evidence" value="ECO:0007669"/>
    <property type="project" value="TreeGrafter"/>
</dbReference>
<evidence type="ECO:0000256" key="8">
    <source>
        <dbReference type="ARBA" id="ARBA00023295"/>
    </source>
</evidence>
<dbReference type="GO" id="GO:0034039">
    <property type="term" value="F:8-oxo-7,8-dihydroguanine DNA N-glycosylase activity"/>
    <property type="evidence" value="ECO:0007669"/>
    <property type="project" value="TreeGrafter"/>
</dbReference>
<evidence type="ECO:0000256" key="2">
    <source>
        <dbReference type="ARBA" id="ARBA00022723"/>
    </source>
</evidence>
<name>A0A953LK80_SYMTR</name>
<keyword evidence="6" id="KW-0411">Iron-sulfur</keyword>